<evidence type="ECO:0000313" key="1">
    <source>
        <dbReference type="EMBL" id="GAC30300.1"/>
    </source>
</evidence>
<dbReference type="OrthoDB" id="6388543at2"/>
<dbReference type="RefSeq" id="WP_006014171.1">
    <property type="nucleotide sequence ID" value="NZ_AUAV01000008.1"/>
</dbReference>
<gene>
    <name evidence="1" type="ORF">GPAL_3452</name>
</gene>
<dbReference type="Gene3D" id="1.10.260.40">
    <property type="entry name" value="lambda repressor-like DNA-binding domains"/>
    <property type="match status" value="1"/>
</dbReference>
<reference evidence="2" key="1">
    <citation type="journal article" date="2014" name="Environ. Microbiol.">
        <title>Comparative genomics of the marine bacterial genus Glaciecola reveals the high degree of genomic diversity and genomic characteristic for cold adaptation.</title>
        <authorList>
            <person name="Qin Q.L."/>
            <person name="Xie B.B."/>
            <person name="Yu Y."/>
            <person name="Shu Y.L."/>
            <person name="Rong J.C."/>
            <person name="Zhang Y.J."/>
            <person name="Zhao D.L."/>
            <person name="Chen X.L."/>
            <person name="Zhang X.Y."/>
            <person name="Chen B."/>
            <person name="Zhou B.C."/>
            <person name="Zhang Y.Z."/>
        </authorList>
    </citation>
    <scope>NUCLEOTIDE SEQUENCE [LARGE SCALE GENOMIC DNA]</scope>
    <source>
        <strain evidence="2">ACAM 615</strain>
    </source>
</reference>
<organism evidence="1 2">
    <name type="scientific">Brumicola pallidula DSM 14239 = ACAM 615</name>
    <dbReference type="NCBI Taxonomy" id="1121922"/>
    <lineage>
        <taxon>Bacteria</taxon>
        <taxon>Pseudomonadati</taxon>
        <taxon>Pseudomonadota</taxon>
        <taxon>Gammaproteobacteria</taxon>
        <taxon>Alteromonadales</taxon>
        <taxon>Alteromonadaceae</taxon>
        <taxon>Brumicola</taxon>
    </lineage>
</organism>
<comment type="caution">
    <text evidence="1">The sequence shown here is derived from an EMBL/GenBank/DDBJ whole genome shotgun (WGS) entry which is preliminary data.</text>
</comment>
<dbReference type="InterPro" id="IPR010982">
    <property type="entry name" value="Lambda_DNA-bd_dom_sf"/>
</dbReference>
<dbReference type="GO" id="GO:0003677">
    <property type="term" value="F:DNA binding"/>
    <property type="evidence" value="ECO:0007669"/>
    <property type="project" value="InterPro"/>
</dbReference>
<dbReference type="SUPFAM" id="SSF47413">
    <property type="entry name" value="lambda repressor-like DNA-binding domains"/>
    <property type="match status" value="1"/>
</dbReference>
<proteinExistence type="predicted"/>
<evidence type="ECO:0000313" key="2">
    <source>
        <dbReference type="Proteomes" id="UP000006251"/>
    </source>
</evidence>
<dbReference type="STRING" id="1121922.GCA_000428905_01721"/>
<dbReference type="Proteomes" id="UP000006251">
    <property type="component" value="Unassembled WGS sequence"/>
</dbReference>
<dbReference type="AlphaFoldDB" id="K7A4B6"/>
<keyword evidence="2" id="KW-1185">Reference proteome</keyword>
<dbReference type="EMBL" id="BAEQ01000054">
    <property type="protein sequence ID" value="GAC30300.1"/>
    <property type="molecule type" value="Genomic_DNA"/>
</dbReference>
<name>K7A4B6_9ALTE</name>
<accession>K7A4B6</accession>
<sequence>MSTDNNVKRLLANYEAQTFSALSELQRKLIAAMDQRDTLGDIHQIGKIAKGYKQTNKSSNETLALLSGVTSNTISTMTSDPTNSKVSTVLALLDIMGMTLTISRKSADE</sequence>
<protein>
    <submittedName>
        <fullName evidence="1">Uncharacterized protein</fullName>
    </submittedName>
</protein>